<dbReference type="Pfam" id="PF03564">
    <property type="entry name" value="DUF1759"/>
    <property type="match status" value="1"/>
</dbReference>
<gene>
    <name evidence="2" type="primary">LOC112459388</name>
</gene>
<evidence type="ECO:0000313" key="1">
    <source>
        <dbReference type="Proteomes" id="UP000504618"/>
    </source>
</evidence>
<organism evidence="1 2">
    <name type="scientific">Temnothorax curvispinosus</name>
    <dbReference type="NCBI Taxonomy" id="300111"/>
    <lineage>
        <taxon>Eukaryota</taxon>
        <taxon>Metazoa</taxon>
        <taxon>Ecdysozoa</taxon>
        <taxon>Arthropoda</taxon>
        <taxon>Hexapoda</taxon>
        <taxon>Insecta</taxon>
        <taxon>Pterygota</taxon>
        <taxon>Neoptera</taxon>
        <taxon>Endopterygota</taxon>
        <taxon>Hymenoptera</taxon>
        <taxon>Apocrita</taxon>
        <taxon>Aculeata</taxon>
        <taxon>Formicoidea</taxon>
        <taxon>Formicidae</taxon>
        <taxon>Myrmicinae</taxon>
        <taxon>Temnothorax</taxon>
    </lineage>
</organism>
<dbReference type="PANTHER" id="PTHR22954:SF3">
    <property type="entry name" value="PROTEIN CBG08539"/>
    <property type="match status" value="1"/>
</dbReference>
<accession>A0A6J1QA77</accession>
<proteinExistence type="predicted"/>
<dbReference type="OrthoDB" id="7554019at2759"/>
<sequence>MEDLMAQQKVAIHAIDRALDNFKKIGKTNYTLGVVRNRLLQLKENYARFELLHGKILAAATKEFIATSRYFTEDRFDKCEETFLTTSDYMAEWMSRLESPPQVNPGSSPVSQCNISASPRTAFQLPRINLPKFAGEFREWEAFRDQFTALIINNRDLLEVNRLQYLHSCVKGEASDAIRNLALTDTNFKIAWNLLLARYDNHRRLVHEHIHALHTLPPATSDSAAALTALRDKASVSIQSLKNLGRAVDTWDDMLAYLLVQRLDKGTRNAWELKLGDTLDYPTYEQLDNFLKSRIRALENILPASPQVKGNKQHSSVQAHAANACANKCPMCQKTHFLSACPDF</sequence>
<reference evidence="2" key="1">
    <citation type="submission" date="2025-08" db="UniProtKB">
        <authorList>
            <consortium name="RefSeq"/>
        </authorList>
    </citation>
    <scope>IDENTIFICATION</scope>
    <source>
        <tissue evidence="2">Whole body</tissue>
    </source>
</reference>
<dbReference type="PANTHER" id="PTHR22954">
    <property type="entry name" value="RETROVIRAL PROTEASE-RELATED"/>
    <property type="match status" value="1"/>
</dbReference>
<dbReference type="RefSeq" id="XP_024879222.1">
    <property type="nucleotide sequence ID" value="XM_025023454.1"/>
</dbReference>
<dbReference type="Proteomes" id="UP000504618">
    <property type="component" value="Unplaced"/>
</dbReference>
<dbReference type="InterPro" id="IPR005312">
    <property type="entry name" value="DUF1759"/>
</dbReference>
<evidence type="ECO:0000313" key="2">
    <source>
        <dbReference type="RefSeq" id="XP_024879222.1"/>
    </source>
</evidence>
<name>A0A6J1QA77_9HYME</name>
<dbReference type="GeneID" id="112459388"/>
<keyword evidence="1" id="KW-1185">Reference proteome</keyword>
<protein>
    <submittedName>
        <fullName evidence="2">Uncharacterized protein LOC112459388</fullName>
    </submittedName>
</protein>
<dbReference type="AlphaFoldDB" id="A0A6J1QA77"/>